<dbReference type="Pfam" id="PF01381">
    <property type="entry name" value="HTH_3"/>
    <property type="match status" value="1"/>
</dbReference>
<dbReference type="RefSeq" id="WP_171791199.1">
    <property type="nucleotide sequence ID" value="NZ_JABJWD010000073.1"/>
</dbReference>
<sequence length="128" mass="14468">MSPITPVSETATTVTVNRADWEAILDRLDDRQDREAIARSESIPPDYRVTYTADETRRMVLDGVSPITIWRERRKMTQGDLATGAGISKSYLSEIESCKKPGSAIALQRIAHVLKIRIEDLFFDIQCK</sequence>
<name>A0ABT3K0Z2_9PROT</name>
<evidence type="ECO:0000259" key="1">
    <source>
        <dbReference type="PROSITE" id="PS50943"/>
    </source>
</evidence>
<evidence type="ECO:0000313" key="3">
    <source>
        <dbReference type="Proteomes" id="UP001526337"/>
    </source>
</evidence>
<keyword evidence="3" id="KW-1185">Reference proteome</keyword>
<comment type="caution">
    <text evidence="2">The sequence shown here is derived from an EMBL/GenBank/DDBJ whole genome shotgun (WGS) entry which is preliminary data.</text>
</comment>
<dbReference type="SUPFAM" id="SSF47413">
    <property type="entry name" value="lambda repressor-like DNA-binding domains"/>
    <property type="match status" value="1"/>
</dbReference>
<organism evidence="2 3">
    <name type="scientific">Gluconacetobacter entanii</name>
    <dbReference type="NCBI Taxonomy" id="108528"/>
    <lineage>
        <taxon>Bacteria</taxon>
        <taxon>Pseudomonadati</taxon>
        <taxon>Pseudomonadota</taxon>
        <taxon>Alphaproteobacteria</taxon>
        <taxon>Acetobacterales</taxon>
        <taxon>Acetobacteraceae</taxon>
        <taxon>Gluconacetobacter</taxon>
    </lineage>
</organism>
<dbReference type="InterPro" id="IPR001387">
    <property type="entry name" value="Cro/C1-type_HTH"/>
</dbReference>
<reference evidence="2 3" key="1">
    <citation type="submission" date="2022-07" db="EMBL/GenBank/DDBJ databases">
        <title>Genome stability of Gluconacetobacter entanii AV429.</title>
        <authorList>
            <person name="Trcek J."/>
            <person name="Cepec E."/>
        </authorList>
    </citation>
    <scope>NUCLEOTIDE SEQUENCE [LARGE SCALE GENOMIC DNA]</scope>
    <source>
        <strain evidence="2 3">AV429_2022</strain>
    </source>
</reference>
<dbReference type="Proteomes" id="UP001526337">
    <property type="component" value="Unassembled WGS sequence"/>
</dbReference>
<dbReference type="Gene3D" id="1.10.260.40">
    <property type="entry name" value="lambda repressor-like DNA-binding domains"/>
    <property type="match status" value="1"/>
</dbReference>
<dbReference type="InterPro" id="IPR010982">
    <property type="entry name" value="Lambda_DNA-bd_dom_sf"/>
</dbReference>
<gene>
    <name evidence="2" type="ORF">NO263_00400</name>
</gene>
<dbReference type="EMBL" id="JANGSQ010000044">
    <property type="protein sequence ID" value="MCW4589065.1"/>
    <property type="molecule type" value="Genomic_DNA"/>
</dbReference>
<proteinExistence type="predicted"/>
<dbReference type="SMART" id="SM00530">
    <property type="entry name" value="HTH_XRE"/>
    <property type="match status" value="1"/>
</dbReference>
<protein>
    <submittedName>
        <fullName evidence="2">Helix-turn-helix transcriptional regulator</fullName>
    </submittedName>
</protein>
<evidence type="ECO:0000313" key="2">
    <source>
        <dbReference type="EMBL" id="MCW4589065.1"/>
    </source>
</evidence>
<accession>A0ABT3K0Z2</accession>
<dbReference type="PROSITE" id="PS50943">
    <property type="entry name" value="HTH_CROC1"/>
    <property type="match status" value="1"/>
</dbReference>
<dbReference type="CDD" id="cd00093">
    <property type="entry name" value="HTH_XRE"/>
    <property type="match status" value="1"/>
</dbReference>
<feature type="domain" description="HTH cro/C1-type" evidence="1">
    <location>
        <begin position="67"/>
        <end position="121"/>
    </location>
</feature>